<evidence type="ECO:0000256" key="2">
    <source>
        <dbReference type="ARBA" id="ARBA00022448"/>
    </source>
</evidence>
<dbReference type="InterPro" id="IPR003593">
    <property type="entry name" value="AAA+_ATPase"/>
</dbReference>
<feature type="domain" description="ABC transmembrane type-1" evidence="11">
    <location>
        <begin position="18"/>
        <end position="300"/>
    </location>
</feature>
<keyword evidence="13" id="KW-1185">Reference proteome</keyword>
<feature type="transmembrane region" description="Helical" evidence="9">
    <location>
        <begin position="238"/>
        <end position="260"/>
    </location>
</feature>
<keyword evidence="7 9" id="KW-1133">Transmembrane helix</keyword>
<evidence type="ECO:0000256" key="6">
    <source>
        <dbReference type="ARBA" id="ARBA00022840"/>
    </source>
</evidence>
<evidence type="ECO:0000313" key="12">
    <source>
        <dbReference type="EMBL" id="AUO20232.1"/>
    </source>
</evidence>
<name>A0A2K9P4Q0_9FIRM</name>
<keyword evidence="3" id="KW-1003">Cell membrane</keyword>
<evidence type="ECO:0000256" key="9">
    <source>
        <dbReference type="SAM" id="Phobius"/>
    </source>
</evidence>
<dbReference type="InterPro" id="IPR011527">
    <property type="entry name" value="ABC1_TM_dom"/>
</dbReference>
<dbReference type="SMART" id="SM00382">
    <property type="entry name" value="AAA"/>
    <property type="match status" value="1"/>
</dbReference>
<dbReference type="PANTHER" id="PTHR43394">
    <property type="entry name" value="ATP-DEPENDENT PERMEASE MDL1, MITOCHONDRIAL"/>
    <property type="match status" value="1"/>
</dbReference>
<dbReference type="Pfam" id="PF00664">
    <property type="entry name" value="ABC_membrane"/>
    <property type="match status" value="1"/>
</dbReference>
<dbReference type="InterPro" id="IPR036640">
    <property type="entry name" value="ABC1_TM_sf"/>
</dbReference>
<keyword evidence="5" id="KW-0547">Nucleotide-binding</keyword>
<feature type="transmembrane region" description="Helical" evidence="9">
    <location>
        <begin position="21"/>
        <end position="41"/>
    </location>
</feature>
<protein>
    <submittedName>
        <fullName evidence="12">Putative ABC transporter ATP-binding protein</fullName>
    </submittedName>
</protein>
<feature type="transmembrane region" description="Helical" evidence="9">
    <location>
        <begin position="53"/>
        <end position="76"/>
    </location>
</feature>
<dbReference type="InterPro" id="IPR017871">
    <property type="entry name" value="ABC_transporter-like_CS"/>
</dbReference>
<dbReference type="PROSITE" id="PS50893">
    <property type="entry name" value="ABC_TRANSPORTER_2"/>
    <property type="match status" value="1"/>
</dbReference>
<accession>A0A2K9P4Q0</accession>
<dbReference type="Proteomes" id="UP000235589">
    <property type="component" value="Chromosome"/>
</dbReference>
<feature type="transmembrane region" description="Helical" evidence="9">
    <location>
        <begin position="135"/>
        <end position="153"/>
    </location>
</feature>
<keyword evidence="8 9" id="KW-0472">Membrane</keyword>
<keyword evidence="6 12" id="KW-0067">ATP-binding</keyword>
<dbReference type="Gene3D" id="3.40.50.300">
    <property type="entry name" value="P-loop containing nucleotide triphosphate hydrolases"/>
    <property type="match status" value="1"/>
</dbReference>
<feature type="transmembrane region" description="Helical" evidence="9">
    <location>
        <begin position="280"/>
        <end position="299"/>
    </location>
</feature>
<evidence type="ECO:0000313" key="13">
    <source>
        <dbReference type="Proteomes" id="UP000235589"/>
    </source>
</evidence>
<evidence type="ECO:0000259" key="10">
    <source>
        <dbReference type="PROSITE" id="PS50893"/>
    </source>
</evidence>
<dbReference type="SUPFAM" id="SSF52540">
    <property type="entry name" value="P-loop containing nucleoside triphosphate hydrolases"/>
    <property type="match status" value="1"/>
</dbReference>
<sequence>MIKTLVKQMSKKDRKFSIITPFLIIGEVTMETTIPMLMATLVDVGIQNSDIGYVVKMGLLMVLMAMLSLAFGAGAARTASVASAGFAANIRKALFYKIQDFSFGNIDKFSTSSLVTRMTTDVTNIQNSTMMILRMCVRAPVMFVMALIMSISINARLASIFLVAIPIIGIMVVIVSKFAMPKFRIMLKKMDQLNRVVQENLSGIRVVKAFVRGEYEDGKFETTTREVRDTQKAAEKLIVVNMPIMQLVVYCCIVAILWFGGNMIMVGDMQTGQLISFISYVTQILMSLMMISMAFIMLVNSKASGDRIVEIIDEKIDITDEKANDKILLEDGSIKFEDVAFSYHNDIMNCAVRHINLDIKSGETVGIIGGTGSSKTSLVQLIPRLYDVIQGRVIVGGHDVREYKLDHLREEVAMVLQKNVLFSGTIIENLRWGDEHASDEVIKQACIDACADDFIMSLPDGYETNLGQGGVNVSGGQKQRLCIARALLKKPKIIILDDSTSAVDTATDAQIRETFRTKLKDTTTIIIAQRISSIEDADKIVVMDNGRINAVGTHSELLENNEIYREVYESQKKGAE</sequence>
<dbReference type="CDD" id="cd18548">
    <property type="entry name" value="ABC_6TM_Tm287_like"/>
    <property type="match status" value="1"/>
</dbReference>
<dbReference type="InterPro" id="IPR003439">
    <property type="entry name" value="ABC_transporter-like_ATP-bd"/>
</dbReference>
<dbReference type="GO" id="GO:0016887">
    <property type="term" value="F:ATP hydrolysis activity"/>
    <property type="evidence" value="ECO:0007669"/>
    <property type="project" value="InterPro"/>
</dbReference>
<reference evidence="12 13" key="1">
    <citation type="submission" date="2017-04" db="EMBL/GenBank/DDBJ databases">
        <title>Monoglobus pectinilyticus 14 draft genome.</title>
        <authorList>
            <person name="Kim C."/>
            <person name="Rosendale D.I."/>
            <person name="Kelly W.J."/>
            <person name="Tannock G.W."/>
            <person name="Patchett M.L."/>
            <person name="Jordens J.Z."/>
        </authorList>
    </citation>
    <scope>NUCLEOTIDE SEQUENCE [LARGE SCALE GENOMIC DNA]</scope>
    <source>
        <strain evidence="12 13">14</strain>
    </source>
</reference>
<dbReference type="FunFam" id="3.40.50.300:FF:000221">
    <property type="entry name" value="Multidrug ABC transporter ATP-binding protein"/>
    <property type="match status" value="1"/>
</dbReference>
<dbReference type="Pfam" id="PF00005">
    <property type="entry name" value="ABC_tran"/>
    <property type="match status" value="1"/>
</dbReference>
<feature type="transmembrane region" description="Helical" evidence="9">
    <location>
        <begin position="159"/>
        <end position="180"/>
    </location>
</feature>
<dbReference type="GO" id="GO:0005524">
    <property type="term" value="F:ATP binding"/>
    <property type="evidence" value="ECO:0007669"/>
    <property type="project" value="UniProtKB-KW"/>
</dbReference>
<proteinExistence type="predicted"/>
<evidence type="ECO:0000256" key="5">
    <source>
        <dbReference type="ARBA" id="ARBA00022741"/>
    </source>
</evidence>
<dbReference type="GO" id="GO:0005886">
    <property type="term" value="C:plasma membrane"/>
    <property type="evidence" value="ECO:0007669"/>
    <property type="project" value="UniProtKB-SubCell"/>
</dbReference>
<dbReference type="OrthoDB" id="9762778at2"/>
<evidence type="ECO:0000256" key="7">
    <source>
        <dbReference type="ARBA" id="ARBA00022989"/>
    </source>
</evidence>
<dbReference type="PANTHER" id="PTHR43394:SF1">
    <property type="entry name" value="ATP-BINDING CASSETTE SUB-FAMILY B MEMBER 10, MITOCHONDRIAL"/>
    <property type="match status" value="1"/>
</dbReference>
<dbReference type="EMBL" id="CP020991">
    <property type="protein sequence ID" value="AUO20232.1"/>
    <property type="molecule type" value="Genomic_DNA"/>
</dbReference>
<dbReference type="GeneID" id="98063462"/>
<evidence type="ECO:0000256" key="1">
    <source>
        <dbReference type="ARBA" id="ARBA00004651"/>
    </source>
</evidence>
<comment type="subcellular location">
    <subcellularLocation>
        <location evidence="1">Cell membrane</location>
        <topology evidence="1">Multi-pass membrane protein</topology>
    </subcellularLocation>
</comment>
<dbReference type="Gene3D" id="1.20.1560.10">
    <property type="entry name" value="ABC transporter type 1, transmembrane domain"/>
    <property type="match status" value="1"/>
</dbReference>
<evidence type="ECO:0000256" key="4">
    <source>
        <dbReference type="ARBA" id="ARBA00022692"/>
    </source>
</evidence>
<dbReference type="InterPro" id="IPR027417">
    <property type="entry name" value="P-loop_NTPase"/>
</dbReference>
<dbReference type="PROSITE" id="PS00211">
    <property type="entry name" value="ABC_TRANSPORTER_1"/>
    <property type="match status" value="1"/>
</dbReference>
<dbReference type="SUPFAM" id="SSF90123">
    <property type="entry name" value="ABC transporter transmembrane region"/>
    <property type="match status" value="1"/>
</dbReference>
<gene>
    <name evidence="12" type="ORF">B9O19_02090</name>
</gene>
<dbReference type="KEGG" id="mpec:B9O19_02090"/>
<feature type="domain" description="ABC transporter" evidence="10">
    <location>
        <begin position="334"/>
        <end position="570"/>
    </location>
</feature>
<dbReference type="GO" id="GO:0015421">
    <property type="term" value="F:ABC-type oligopeptide transporter activity"/>
    <property type="evidence" value="ECO:0007669"/>
    <property type="project" value="TreeGrafter"/>
</dbReference>
<dbReference type="RefSeq" id="WP_102366363.1">
    <property type="nucleotide sequence ID" value="NZ_CP020991.1"/>
</dbReference>
<evidence type="ECO:0000259" key="11">
    <source>
        <dbReference type="PROSITE" id="PS50929"/>
    </source>
</evidence>
<keyword evidence="2" id="KW-0813">Transport</keyword>
<dbReference type="InterPro" id="IPR039421">
    <property type="entry name" value="Type_1_exporter"/>
</dbReference>
<keyword evidence="4 9" id="KW-0812">Transmembrane</keyword>
<evidence type="ECO:0000256" key="3">
    <source>
        <dbReference type="ARBA" id="ARBA00022475"/>
    </source>
</evidence>
<dbReference type="PROSITE" id="PS50929">
    <property type="entry name" value="ABC_TM1F"/>
    <property type="match status" value="1"/>
</dbReference>
<evidence type="ECO:0000256" key="8">
    <source>
        <dbReference type="ARBA" id="ARBA00023136"/>
    </source>
</evidence>
<dbReference type="AlphaFoldDB" id="A0A2K9P4Q0"/>
<organism evidence="12 13">
    <name type="scientific">Monoglobus pectinilyticus</name>
    <dbReference type="NCBI Taxonomy" id="1981510"/>
    <lineage>
        <taxon>Bacteria</taxon>
        <taxon>Bacillati</taxon>
        <taxon>Bacillota</taxon>
        <taxon>Clostridia</taxon>
        <taxon>Monoglobales</taxon>
        <taxon>Monoglobaceae</taxon>
        <taxon>Monoglobus</taxon>
    </lineage>
</organism>